<keyword evidence="2" id="KW-1185">Reference proteome</keyword>
<protein>
    <submittedName>
        <fullName evidence="1">Uncharacterized protein</fullName>
    </submittedName>
</protein>
<reference evidence="1 2" key="1">
    <citation type="submission" date="2020-06" db="EMBL/GenBank/DDBJ databases">
        <title>Transcriptomic and genomic resources for Thalictrum thalictroides and T. hernandezii: Facilitating candidate gene discovery in an emerging model plant lineage.</title>
        <authorList>
            <person name="Arias T."/>
            <person name="Riano-Pachon D.M."/>
            <person name="Di Stilio V.S."/>
        </authorList>
    </citation>
    <scope>NUCLEOTIDE SEQUENCE [LARGE SCALE GENOMIC DNA]</scope>
    <source>
        <strain evidence="2">cv. WT478/WT964</strain>
        <tissue evidence="1">Leaves</tissue>
    </source>
</reference>
<name>A0A7J6VSZ2_THATH</name>
<accession>A0A7J6VSZ2</accession>
<organism evidence="1 2">
    <name type="scientific">Thalictrum thalictroides</name>
    <name type="common">Rue-anemone</name>
    <name type="synonym">Anemone thalictroides</name>
    <dbReference type="NCBI Taxonomy" id="46969"/>
    <lineage>
        <taxon>Eukaryota</taxon>
        <taxon>Viridiplantae</taxon>
        <taxon>Streptophyta</taxon>
        <taxon>Embryophyta</taxon>
        <taxon>Tracheophyta</taxon>
        <taxon>Spermatophyta</taxon>
        <taxon>Magnoliopsida</taxon>
        <taxon>Ranunculales</taxon>
        <taxon>Ranunculaceae</taxon>
        <taxon>Thalictroideae</taxon>
        <taxon>Thalictrum</taxon>
    </lineage>
</organism>
<dbReference type="EMBL" id="JABWDY010028194">
    <property type="protein sequence ID" value="KAF5187300.1"/>
    <property type="molecule type" value="Genomic_DNA"/>
</dbReference>
<dbReference type="OrthoDB" id="1877533at2759"/>
<gene>
    <name evidence="1" type="ORF">FRX31_023119</name>
</gene>
<evidence type="ECO:0000313" key="2">
    <source>
        <dbReference type="Proteomes" id="UP000554482"/>
    </source>
</evidence>
<comment type="caution">
    <text evidence="1">The sequence shown here is derived from an EMBL/GenBank/DDBJ whole genome shotgun (WGS) entry which is preliminary data.</text>
</comment>
<dbReference type="AlphaFoldDB" id="A0A7J6VSZ2"/>
<proteinExistence type="predicted"/>
<evidence type="ECO:0000313" key="1">
    <source>
        <dbReference type="EMBL" id="KAF5187300.1"/>
    </source>
</evidence>
<sequence>MCEFDAHLDCANRNRKVSSVHVHHIQMSRPQTLQHHNSFPIANQHQFQQFGSTSHPHDYYVNYLPTNTKQTVQPPKKKTGIGHAAMQGLVEGVAQQLGQNFAQNITGSNDGGIGADFLTSVLGNFF</sequence>
<dbReference type="Proteomes" id="UP000554482">
    <property type="component" value="Unassembled WGS sequence"/>
</dbReference>